<dbReference type="EMBL" id="FOAW01000002">
    <property type="protein sequence ID" value="SEK58751.1"/>
    <property type="molecule type" value="Genomic_DNA"/>
</dbReference>
<dbReference type="GO" id="GO:0003690">
    <property type="term" value="F:double-stranded DNA binding"/>
    <property type="evidence" value="ECO:0007669"/>
    <property type="project" value="InterPro"/>
</dbReference>
<dbReference type="AlphaFoldDB" id="A0A1H7I878"/>
<dbReference type="RefSeq" id="WP_072751232.1">
    <property type="nucleotide sequence ID" value="NZ_FOAW01000002.1"/>
</dbReference>
<reference evidence="3" key="1">
    <citation type="submission" date="2016-10" db="EMBL/GenBank/DDBJ databases">
        <authorList>
            <person name="Varghese N."/>
            <person name="Submissions S."/>
        </authorList>
    </citation>
    <scope>NUCLEOTIDE SEQUENCE [LARGE SCALE GENOMIC DNA]</scope>
    <source>
        <strain evidence="3">DSM 44675</strain>
    </source>
</reference>
<keyword evidence="2" id="KW-0808">Transferase</keyword>
<accession>A0A1H7I878</accession>
<dbReference type="Proteomes" id="UP000198677">
    <property type="component" value="Unassembled WGS sequence"/>
</dbReference>
<dbReference type="PANTHER" id="PTHR34822">
    <property type="entry name" value="GRPB DOMAIN PROTEIN (AFU_ORTHOLOGUE AFUA_1G01530)"/>
    <property type="match status" value="1"/>
</dbReference>
<protein>
    <submittedName>
        <fullName evidence="2">GrpB domain, predicted nucleotidyltransferase, UPF0157 family</fullName>
    </submittedName>
</protein>
<sequence>MPVTVVPYSEGWPSQYEVVSEDLRNALSLVPAFAIEHVGSTSVPGLAAKPILDIDVIVQREHMASAIRALSEAGYVHRGDLGVPDREAFRAPEGGLARNVYVCVEGTLHLRNHLAVRSVLRSHPDLRDAYGAVKLELASELGMTSERYVAGKSEILQTVLDRSELSKDEKMTILRLNANGMQGRVSSSR</sequence>
<dbReference type="GO" id="GO:0006265">
    <property type="term" value="P:DNA topological change"/>
    <property type="evidence" value="ECO:0007669"/>
    <property type="project" value="InterPro"/>
</dbReference>
<dbReference type="InterPro" id="IPR007344">
    <property type="entry name" value="GrpB/CoaE"/>
</dbReference>
<dbReference type="Pfam" id="PF04229">
    <property type="entry name" value="GrpB"/>
    <property type="match status" value="1"/>
</dbReference>
<keyword evidence="1" id="KW-0173">Coenzyme A biosynthesis</keyword>
<proteinExistence type="predicted"/>
<dbReference type="GO" id="GO:0015937">
    <property type="term" value="P:coenzyme A biosynthetic process"/>
    <property type="evidence" value="ECO:0007669"/>
    <property type="project" value="UniProtKB-KW"/>
</dbReference>
<dbReference type="PROSITE" id="PS00304">
    <property type="entry name" value="SASP_1"/>
    <property type="match status" value="1"/>
</dbReference>
<dbReference type="Gene3D" id="3.30.460.10">
    <property type="entry name" value="Beta Polymerase, domain 2"/>
    <property type="match status" value="1"/>
</dbReference>
<dbReference type="InterPro" id="IPR018126">
    <property type="entry name" value="SASP_alpha/beta-type_CS"/>
</dbReference>
<dbReference type="OrthoDB" id="9799092at2"/>
<name>A0A1H7I878_9NOCA</name>
<dbReference type="InterPro" id="IPR043519">
    <property type="entry name" value="NT_sf"/>
</dbReference>
<dbReference type="PANTHER" id="PTHR34822:SF1">
    <property type="entry name" value="GRPB FAMILY PROTEIN"/>
    <property type="match status" value="1"/>
</dbReference>
<evidence type="ECO:0000256" key="1">
    <source>
        <dbReference type="ARBA" id="ARBA00022993"/>
    </source>
</evidence>
<dbReference type="SUPFAM" id="SSF81301">
    <property type="entry name" value="Nucleotidyltransferase"/>
    <property type="match status" value="1"/>
</dbReference>
<evidence type="ECO:0000313" key="3">
    <source>
        <dbReference type="Proteomes" id="UP000198677"/>
    </source>
</evidence>
<organism evidence="2 3">
    <name type="scientific">Rhodococcus maanshanensis</name>
    <dbReference type="NCBI Taxonomy" id="183556"/>
    <lineage>
        <taxon>Bacteria</taxon>
        <taxon>Bacillati</taxon>
        <taxon>Actinomycetota</taxon>
        <taxon>Actinomycetes</taxon>
        <taxon>Mycobacteriales</taxon>
        <taxon>Nocardiaceae</taxon>
        <taxon>Rhodococcus</taxon>
    </lineage>
</organism>
<gene>
    <name evidence="2" type="ORF">SAMN05444583_102357</name>
</gene>
<dbReference type="GO" id="GO:0016740">
    <property type="term" value="F:transferase activity"/>
    <property type="evidence" value="ECO:0007669"/>
    <property type="project" value="UniProtKB-KW"/>
</dbReference>
<evidence type="ECO:0000313" key="2">
    <source>
        <dbReference type="EMBL" id="SEK58751.1"/>
    </source>
</evidence>
<keyword evidence="3" id="KW-1185">Reference proteome</keyword>